<dbReference type="SUPFAM" id="SSF46785">
    <property type="entry name" value="Winged helix' DNA-binding domain"/>
    <property type="match status" value="1"/>
</dbReference>
<dbReference type="InterPro" id="IPR036390">
    <property type="entry name" value="WH_DNA-bd_sf"/>
</dbReference>
<evidence type="ECO:0000259" key="4">
    <source>
        <dbReference type="Pfam" id="PF00891"/>
    </source>
</evidence>
<accession>A0A8H3JN69</accession>
<dbReference type="AlphaFoldDB" id="A0A8H3JN69"/>
<feature type="non-terminal residue" evidence="5">
    <location>
        <position position="1"/>
    </location>
</feature>
<sequence>ITRGEETTLGKLIQKGQPISYPSQLKMGSIVYSTDSIIAILDGVHPNKFGGDEVERLRVRAAARRLLARVESPYERAWGFCFEHPAVFAALQTCIDLGVWKAWTEVGGGKKTIHDLVALSGQGVDTNLLRRLFRLLAAFNVVEETDQDTFKPTPFSYAIGDESTKVRASLEAASQHYIAAGQSLPKYLAKIGYREPTSADDGNYVQSDPQGLNFFGRLQKSPEYYETFTGHMEAWTAWKTPWTKIYDLGKLIDGADLSKPFVVDVGGNTGIDISHVLRAIPDLPAGALILQDLPEIIQKVHVDRKIKAQVHDFFKPQPAIRSRVYFMHAVFHDWPDAEATQILHHTKNAMTKGYSKLFIYDIVLPQKGASISQATMDVQMMSLLSSSERTKSQWENLLHGAGFHIVKFWSDPQQYEMLIEAEIA</sequence>
<reference evidence="5" key="1">
    <citation type="submission" date="2021-03" db="EMBL/GenBank/DDBJ databases">
        <authorList>
            <person name="Alouane T."/>
            <person name="Langin T."/>
            <person name="Bonhomme L."/>
        </authorList>
    </citation>
    <scope>NUCLEOTIDE SEQUENCE</scope>
    <source>
        <strain evidence="5">MDC_Fg202</strain>
    </source>
</reference>
<dbReference type="SUPFAM" id="SSF53335">
    <property type="entry name" value="S-adenosyl-L-methionine-dependent methyltransferases"/>
    <property type="match status" value="1"/>
</dbReference>
<dbReference type="Gene3D" id="1.10.10.10">
    <property type="entry name" value="Winged helix-like DNA-binding domain superfamily/Winged helix DNA-binding domain"/>
    <property type="match status" value="1"/>
</dbReference>
<dbReference type="Proteomes" id="UP000746612">
    <property type="component" value="Unassembled WGS sequence"/>
</dbReference>
<feature type="domain" description="O-methyltransferase C-terminal" evidence="4">
    <location>
        <begin position="260"/>
        <end position="403"/>
    </location>
</feature>
<dbReference type="InterPro" id="IPR016461">
    <property type="entry name" value="COMT-like"/>
</dbReference>
<dbReference type="PANTHER" id="PTHR43712">
    <property type="entry name" value="PUTATIVE (AFU_ORTHOLOGUE AFUA_4G14580)-RELATED"/>
    <property type="match status" value="1"/>
</dbReference>
<dbReference type="InterPro" id="IPR001077">
    <property type="entry name" value="COMT_C"/>
</dbReference>
<dbReference type="PROSITE" id="PS51683">
    <property type="entry name" value="SAM_OMT_II"/>
    <property type="match status" value="1"/>
</dbReference>
<keyword evidence="1" id="KW-0489">Methyltransferase</keyword>
<organism evidence="5 6">
    <name type="scientific">Gibberella zeae</name>
    <name type="common">Wheat head blight fungus</name>
    <name type="synonym">Fusarium graminearum</name>
    <dbReference type="NCBI Taxonomy" id="5518"/>
    <lineage>
        <taxon>Eukaryota</taxon>
        <taxon>Fungi</taxon>
        <taxon>Dikarya</taxon>
        <taxon>Ascomycota</taxon>
        <taxon>Pezizomycotina</taxon>
        <taxon>Sordariomycetes</taxon>
        <taxon>Hypocreomycetidae</taxon>
        <taxon>Hypocreales</taxon>
        <taxon>Nectriaceae</taxon>
        <taxon>Fusarium</taxon>
    </lineage>
</organism>
<dbReference type="Gene3D" id="3.40.50.150">
    <property type="entry name" value="Vaccinia Virus protein VP39"/>
    <property type="match status" value="1"/>
</dbReference>
<dbReference type="GO" id="GO:0008171">
    <property type="term" value="F:O-methyltransferase activity"/>
    <property type="evidence" value="ECO:0007669"/>
    <property type="project" value="InterPro"/>
</dbReference>
<evidence type="ECO:0000256" key="2">
    <source>
        <dbReference type="ARBA" id="ARBA00022679"/>
    </source>
</evidence>
<keyword evidence="2" id="KW-0808">Transferase</keyword>
<name>A0A8H3JN69_GIBZA</name>
<dbReference type="InterPro" id="IPR036388">
    <property type="entry name" value="WH-like_DNA-bd_sf"/>
</dbReference>
<comment type="caution">
    <text evidence="5">The sequence shown here is derived from an EMBL/GenBank/DDBJ whole genome shotgun (WGS) entry which is preliminary data.</text>
</comment>
<dbReference type="Pfam" id="PF00891">
    <property type="entry name" value="Methyltransf_2"/>
    <property type="match status" value="1"/>
</dbReference>
<evidence type="ECO:0000256" key="3">
    <source>
        <dbReference type="ARBA" id="ARBA00022691"/>
    </source>
</evidence>
<dbReference type="InterPro" id="IPR029063">
    <property type="entry name" value="SAM-dependent_MTases_sf"/>
</dbReference>
<dbReference type="GO" id="GO:0032259">
    <property type="term" value="P:methylation"/>
    <property type="evidence" value="ECO:0007669"/>
    <property type="project" value="UniProtKB-KW"/>
</dbReference>
<evidence type="ECO:0000313" key="5">
    <source>
        <dbReference type="EMBL" id="CAG1982989.1"/>
    </source>
</evidence>
<evidence type="ECO:0000256" key="1">
    <source>
        <dbReference type="ARBA" id="ARBA00022603"/>
    </source>
</evidence>
<dbReference type="PANTHER" id="PTHR43712:SF8">
    <property type="entry name" value="O-METHYLTRANSFERASE AF390-400"/>
    <property type="match status" value="1"/>
</dbReference>
<evidence type="ECO:0000313" key="6">
    <source>
        <dbReference type="Proteomes" id="UP000746612"/>
    </source>
</evidence>
<keyword evidence="3" id="KW-0949">S-adenosyl-L-methionine</keyword>
<protein>
    <recommendedName>
        <fullName evidence="4">O-methyltransferase C-terminal domain-containing protein</fullName>
    </recommendedName>
</protein>
<dbReference type="EMBL" id="CAJPIJ010000129">
    <property type="protein sequence ID" value="CAG1982989.1"/>
    <property type="molecule type" value="Genomic_DNA"/>
</dbReference>
<proteinExistence type="predicted"/>
<gene>
    <name evidence="5" type="ORF">MDCFG202_LOCUS232244</name>
</gene>